<keyword evidence="6" id="KW-0653">Protein transport</keyword>
<dbReference type="SUPFAM" id="SSF161098">
    <property type="entry name" value="MetI-like"/>
    <property type="match status" value="1"/>
</dbReference>
<dbReference type="AlphaFoldDB" id="A0A1B1AJG0"/>
<feature type="signal peptide" evidence="10">
    <location>
        <begin position="1"/>
        <end position="23"/>
    </location>
</feature>
<evidence type="ECO:0000256" key="4">
    <source>
        <dbReference type="ARBA" id="ARBA00022692"/>
    </source>
</evidence>
<feature type="domain" description="ABC transmembrane type-1" evidence="11">
    <location>
        <begin position="67"/>
        <end position="256"/>
    </location>
</feature>
<organism evidence="12 13">
    <name type="scientific">Candidatus Viadribacter manganicus</name>
    <dbReference type="NCBI Taxonomy" id="1759059"/>
    <lineage>
        <taxon>Bacteria</taxon>
        <taxon>Pseudomonadati</taxon>
        <taxon>Pseudomonadota</taxon>
        <taxon>Alphaproteobacteria</taxon>
        <taxon>Hyphomonadales</taxon>
        <taxon>Hyphomonadaceae</taxon>
        <taxon>Candidatus Viadribacter</taxon>
    </lineage>
</organism>
<dbReference type="PANTHER" id="PTHR43386">
    <property type="entry name" value="OLIGOPEPTIDE TRANSPORT SYSTEM PERMEASE PROTEIN APPC"/>
    <property type="match status" value="1"/>
</dbReference>
<dbReference type="EMBL" id="CP013244">
    <property type="protein sequence ID" value="ANP46709.1"/>
    <property type="molecule type" value="Genomic_DNA"/>
</dbReference>
<dbReference type="GO" id="GO:0071916">
    <property type="term" value="F:dipeptide transmembrane transporter activity"/>
    <property type="evidence" value="ECO:0007669"/>
    <property type="project" value="TreeGrafter"/>
</dbReference>
<dbReference type="GO" id="GO:0015031">
    <property type="term" value="P:protein transport"/>
    <property type="evidence" value="ECO:0007669"/>
    <property type="project" value="UniProtKB-KW"/>
</dbReference>
<keyword evidence="10" id="KW-0732">Signal</keyword>
<dbReference type="InterPro" id="IPR050366">
    <property type="entry name" value="BP-dependent_transpt_permease"/>
</dbReference>
<dbReference type="Pfam" id="PF00528">
    <property type="entry name" value="BPD_transp_1"/>
    <property type="match status" value="1"/>
</dbReference>
<evidence type="ECO:0000256" key="8">
    <source>
        <dbReference type="ARBA" id="ARBA00023136"/>
    </source>
</evidence>
<dbReference type="CDD" id="cd06261">
    <property type="entry name" value="TM_PBP2"/>
    <property type="match status" value="1"/>
</dbReference>
<dbReference type="FunCoup" id="A0A1B1AJG0">
    <property type="interactions" value="138"/>
</dbReference>
<dbReference type="KEGG" id="cbot:ATE48_12680"/>
<dbReference type="Proteomes" id="UP000092498">
    <property type="component" value="Chromosome"/>
</dbReference>
<reference evidence="12 13" key="1">
    <citation type="submission" date="2015-11" db="EMBL/GenBank/DDBJ databases">
        <title>Whole-Genome Sequence of Candidatus Oderbacter manganicum from the National Park Lower Oder Valley, Germany.</title>
        <authorList>
            <person name="Braun B."/>
            <person name="Liere K."/>
            <person name="Szewzyk U."/>
        </authorList>
    </citation>
    <scope>NUCLEOTIDE SEQUENCE [LARGE SCALE GENOMIC DNA]</scope>
    <source>
        <strain evidence="12 13">OTSz_A_272</strain>
    </source>
</reference>
<feature type="chain" id="PRO_5008518917" evidence="10">
    <location>
        <begin position="24"/>
        <end position="264"/>
    </location>
</feature>
<keyword evidence="3" id="KW-1003">Cell membrane</keyword>
<evidence type="ECO:0000256" key="3">
    <source>
        <dbReference type="ARBA" id="ARBA00022475"/>
    </source>
</evidence>
<dbReference type="OrthoDB" id="9766870at2"/>
<accession>A0A1B1AJG0</accession>
<evidence type="ECO:0000256" key="9">
    <source>
        <dbReference type="RuleBase" id="RU363032"/>
    </source>
</evidence>
<protein>
    <submittedName>
        <fullName evidence="12">D-ala-D-ala transporter subunit</fullName>
    </submittedName>
</protein>
<comment type="subcellular location">
    <subcellularLocation>
        <location evidence="1 9">Cell membrane</location>
        <topology evidence="1 9">Multi-pass membrane protein</topology>
    </subcellularLocation>
</comment>
<feature type="transmembrane region" description="Helical" evidence="9">
    <location>
        <begin position="188"/>
        <end position="213"/>
    </location>
</feature>
<keyword evidence="4 9" id="KW-0812">Transmembrane</keyword>
<dbReference type="RefSeq" id="WP_066772074.1">
    <property type="nucleotide sequence ID" value="NZ_CP013244.1"/>
</dbReference>
<evidence type="ECO:0000256" key="5">
    <source>
        <dbReference type="ARBA" id="ARBA00022856"/>
    </source>
</evidence>
<evidence type="ECO:0000256" key="6">
    <source>
        <dbReference type="ARBA" id="ARBA00022927"/>
    </source>
</evidence>
<dbReference type="InterPro" id="IPR000515">
    <property type="entry name" value="MetI-like"/>
</dbReference>
<comment type="similarity">
    <text evidence="9">Belongs to the binding-protein-dependent transport system permease family.</text>
</comment>
<keyword evidence="8 9" id="KW-0472">Membrane</keyword>
<evidence type="ECO:0000256" key="7">
    <source>
        <dbReference type="ARBA" id="ARBA00022989"/>
    </source>
</evidence>
<evidence type="ECO:0000313" key="13">
    <source>
        <dbReference type="Proteomes" id="UP000092498"/>
    </source>
</evidence>
<dbReference type="GO" id="GO:0005886">
    <property type="term" value="C:plasma membrane"/>
    <property type="evidence" value="ECO:0007669"/>
    <property type="project" value="UniProtKB-SubCell"/>
</dbReference>
<dbReference type="PANTHER" id="PTHR43386:SF1">
    <property type="entry name" value="D,D-DIPEPTIDE TRANSPORT SYSTEM PERMEASE PROTEIN DDPC-RELATED"/>
    <property type="match status" value="1"/>
</dbReference>
<dbReference type="Gene3D" id="1.10.3720.10">
    <property type="entry name" value="MetI-like"/>
    <property type="match status" value="1"/>
</dbReference>
<feature type="transmembrane region" description="Helical" evidence="9">
    <location>
        <begin position="233"/>
        <end position="255"/>
    </location>
</feature>
<evidence type="ECO:0000259" key="11">
    <source>
        <dbReference type="PROSITE" id="PS50928"/>
    </source>
</evidence>
<evidence type="ECO:0000256" key="10">
    <source>
        <dbReference type="SAM" id="SignalP"/>
    </source>
</evidence>
<evidence type="ECO:0000256" key="1">
    <source>
        <dbReference type="ARBA" id="ARBA00004651"/>
    </source>
</evidence>
<dbReference type="InParanoid" id="A0A1B1AJG0"/>
<sequence length="264" mass="27142">MKLQPIALGACAVLVLLSLAAIAAPWISPYPPDAMDLQAILRPPSSAHWAGTDELGRDIFSRLLHGARPSLLSAVAIVAIGATVGMAAGCFSGLVGGIVDSVIMRLVDMMLALPGLVIAMALTAALGPSLVNAVIALGILSIPGYVRLARGLALALREREFVQAARAMGAGAIFIASRHIAPNVAPAMLVYASFHFGGALLASSALSFIGLGMQPPHAEWGAMVGGGREYVLAAWWYVTFPGLVVALGALSANILGDALRDMTD</sequence>
<proteinExistence type="inferred from homology"/>
<name>A0A1B1AJG0_9PROT</name>
<evidence type="ECO:0000256" key="2">
    <source>
        <dbReference type="ARBA" id="ARBA00022448"/>
    </source>
</evidence>
<dbReference type="Pfam" id="PF12911">
    <property type="entry name" value="OppC_N"/>
    <property type="match status" value="1"/>
</dbReference>
<keyword evidence="7 9" id="KW-1133">Transmembrane helix</keyword>
<dbReference type="InterPro" id="IPR035906">
    <property type="entry name" value="MetI-like_sf"/>
</dbReference>
<keyword evidence="5" id="KW-0571">Peptide transport</keyword>
<dbReference type="STRING" id="1759059.ATE48_12680"/>
<evidence type="ECO:0000313" key="12">
    <source>
        <dbReference type="EMBL" id="ANP46709.1"/>
    </source>
</evidence>
<feature type="transmembrane region" description="Helical" evidence="9">
    <location>
        <begin position="111"/>
        <end position="141"/>
    </location>
</feature>
<gene>
    <name evidence="12" type="ORF">ATE48_12680</name>
</gene>
<keyword evidence="2 9" id="KW-0813">Transport</keyword>
<keyword evidence="13" id="KW-1185">Reference proteome</keyword>
<feature type="transmembrane region" description="Helical" evidence="9">
    <location>
        <begin position="71"/>
        <end position="99"/>
    </location>
</feature>
<dbReference type="InterPro" id="IPR025966">
    <property type="entry name" value="OppC_N"/>
</dbReference>
<dbReference type="PROSITE" id="PS50928">
    <property type="entry name" value="ABC_TM1"/>
    <property type="match status" value="1"/>
</dbReference>